<dbReference type="Proteomes" id="UP000015453">
    <property type="component" value="Unassembled WGS sequence"/>
</dbReference>
<dbReference type="FunFam" id="1.20.1280.290:FF:000009">
    <property type="entry name" value="PQ loop repeat family protein"/>
    <property type="match status" value="1"/>
</dbReference>
<comment type="subcellular location">
    <subcellularLocation>
        <location evidence="1">Membrane</location>
        <topology evidence="1">Multi-pass membrane protein</topology>
    </subcellularLocation>
</comment>
<organism evidence="7 8">
    <name type="scientific">Genlisea aurea</name>
    <dbReference type="NCBI Taxonomy" id="192259"/>
    <lineage>
        <taxon>Eukaryota</taxon>
        <taxon>Viridiplantae</taxon>
        <taxon>Streptophyta</taxon>
        <taxon>Embryophyta</taxon>
        <taxon>Tracheophyta</taxon>
        <taxon>Spermatophyta</taxon>
        <taxon>Magnoliopsida</taxon>
        <taxon>eudicotyledons</taxon>
        <taxon>Gunneridae</taxon>
        <taxon>Pentapetalae</taxon>
        <taxon>asterids</taxon>
        <taxon>lamiids</taxon>
        <taxon>Lamiales</taxon>
        <taxon>Lentibulariaceae</taxon>
        <taxon>Genlisea</taxon>
    </lineage>
</organism>
<dbReference type="PANTHER" id="PTHR16201">
    <property type="entry name" value="SEVEN TRANSMEMBRANE PROTEIN 1-RELATED"/>
    <property type="match status" value="1"/>
</dbReference>
<reference evidence="7 8" key="1">
    <citation type="journal article" date="2013" name="BMC Genomics">
        <title>The miniature genome of a carnivorous plant Genlisea aurea contains a low number of genes and short non-coding sequences.</title>
        <authorList>
            <person name="Leushkin E.V."/>
            <person name="Sutormin R.A."/>
            <person name="Nabieva E.R."/>
            <person name="Penin A.A."/>
            <person name="Kondrashov A.S."/>
            <person name="Logacheva M.D."/>
        </authorList>
    </citation>
    <scope>NUCLEOTIDE SEQUENCE [LARGE SCALE GENOMIC DNA]</scope>
</reference>
<protein>
    <recommendedName>
        <fullName evidence="9">Vacuolar amino acid transporter YPQ1</fullName>
    </recommendedName>
</protein>
<feature type="transmembrane region" description="Helical" evidence="6">
    <location>
        <begin position="66"/>
        <end position="89"/>
    </location>
</feature>
<feature type="non-terminal residue" evidence="7">
    <location>
        <position position="361"/>
    </location>
</feature>
<evidence type="ECO:0000256" key="1">
    <source>
        <dbReference type="ARBA" id="ARBA00004141"/>
    </source>
</evidence>
<evidence type="ECO:0000256" key="5">
    <source>
        <dbReference type="SAM" id="MobiDB-lite"/>
    </source>
</evidence>
<keyword evidence="8" id="KW-1185">Reference proteome</keyword>
<dbReference type="GO" id="GO:0015174">
    <property type="term" value="F:basic amino acid transmembrane transporter activity"/>
    <property type="evidence" value="ECO:0007669"/>
    <property type="project" value="UniProtKB-ARBA"/>
</dbReference>
<feature type="non-terminal residue" evidence="7">
    <location>
        <position position="1"/>
    </location>
</feature>
<accession>S8CD89</accession>
<name>S8CD89_9LAMI</name>
<dbReference type="Pfam" id="PF04193">
    <property type="entry name" value="PQ-loop"/>
    <property type="match status" value="2"/>
</dbReference>
<dbReference type="InterPro" id="IPR051415">
    <property type="entry name" value="LAAT-1"/>
</dbReference>
<feature type="region of interest" description="Disordered" evidence="5">
    <location>
        <begin position="186"/>
        <end position="223"/>
    </location>
</feature>
<evidence type="ECO:0000256" key="3">
    <source>
        <dbReference type="ARBA" id="ARBA00022989"/>
    </source>
</evidence>
<gene>
    <name evidence="7" type="ORF">M569_09870</name>
</gene>
<proteinExistence type="predicted"/>
<keyword evidence="2 6" id="KW-0812">Transmembrane</keyword>
<evidence type="ECO:0000313" key="8">
    <source>
        <dbReference type="Proteomes" id="UP000015453"/>
    </source>
</evidence>
<comment type="caution">
    <text evidence="7">The sequence shown here is derived from an EMBL/GenBank/DDBJ whole genome shotgun (WGS) entry which is preliminary data.</text>
</comment>
<dbReference type="EMBL" id="AUSU01004530">
    <property type="protein sequence ID" value="EPS64909.1"/>
    <property type="molecule type" value="Genomic_DNA"/>
</dbReference>
<sequence>ISSSYCVREMKPCIIGWVDTYFKDCLCNGRDEASFGLGILSLLLWGVAEIPQILSNFKAESSHGISLAFLIAWVLGDVFNLLGCILEPATLPTQLYTAVLYTTTTSILVMQSLYYDYFRKLFPIREQESQQEVEELKRPLKSHKPAADSAIEIPRKEAYYYASARSMAGSFTPPFRSYLWPVRSGPSTVGLRNDSSSDDDDDGGDDRAVEIPSRATASRPKPIPRSAAMGAFVGSSMSMPGKTKALMYAVGFTTRKLLQEHGSSSVTGQWLGWMMAVIYMGGRLPQIYLNIKRGNVEGLNPLMFIFAVSANSTYVASIVVRTIDWEKIKANLPWLLDAVVCVLLDLSIITQYVYYKHIRGK</sequence>
<feature type="transmembrane region" description="Helical" evidence="6">
    <location>
        <begin position="95"/>
        <end position="115"/>
    </location>
</feature>
<dbReference type="InterPro" id="IPR006603">
    <property type="entry name" value="PQ-loop_rpt"/>
</dbReference>
<dbReference type="FunFam" id="1.20.1280.290:FF:000012">
    <property type="entry name" value="Vacuolar membrane PQ loop repeat protein"/>
    <property type="match status" value="1"/>
</dbReference>
<evidence type="ECO:0000256" key="6">
    <source>
        <dbReference type="SAM" id="Phobius"/>
    </source>
</evidence>
<evidence type="ECO:0008006" key="9">
    <source>
        <dbReference type="Google" id="ProtNLM"/>
    </source>
</evidence>
<evidence type="ECO:0000256" key="2">
    <source>
        <dbReference type="ARBA" id="ARBA00022692"/>
    </source>
</evidence>
<feature type="transmembrane region" description="Helical" evidence="6">
    <location>
        <begin position="301"/>
        <end position="320"/>
    </location>
</feature>
<evidence type="ECO:0000256" key="4">
    <source>
        <dbReference type="ARBA" id="ARBA00023136"/>
    </source>
</evidence>
<dbReference type="Gene3D" id="1.20.1280.290">
    <property type="match status" value="2"/>
</dbReference>
<dbReference type="AlphaFoldDB" id="S8CD89"/>
<keyword evidence="3 6" id="KW-1133">Transmembrane helix</keyword>
<keyword evidence="4 6" id="KW-0472">Membrane</keyword>
<dbReference type="SMART" id="SM00679">
    <property type="entry name" value="CTNS"/>
    <property type="match status" value="2"/>
</dbReference>
<feature type="transmembrane region" description="Helical" evidence="6">
    <location>
        <begin position="332"/>
        <end position="355"/>
    </location>
</feature>
<evidence type="ECO:0000313" key="7">
    <source>
        <dbReference type="EMBL" id="EPS64909.1"/>
    </source>
</evidence>
<dbReference type="PANTHER" id="PTHR16201:SF45">
    <property type="entry name" value="PQ-LOOP REPEAT FAMILY PROTEIN _ TRANSMEMBRANE FAMILY PROTEIN"/>
    <property type="match status" value="1"/>
</dbReference>
<dbReference type="OrthoDB" id="8048523at2759"/>
<dbReference type="GO" id="GO:0098852">
    <property type="term" value="C:lytic vacuole membrane"/>
    <property type="evidence" value="ECO:0007669"/>
    <property type="project" value="UniProtKB-ARBA"/>
</dbReference>